<comment type="caution">
    <text evidence="1">The sequence shown here is derived from an EMBL/GenBank/DDBJ whole genome shotgun (WGS) entry which is preliminary data.</text>
</comment>
<proteinExistence type="predicted"/>
<organism evidence="1 2">
    <name type="scientific">Neolewinella aquimaris</name>
    <dbReference type="NCBI Taxonomy" id="1835722"/>
    <lineage>
        <taxon>Bacteria</taxon>
        <taxon>Pseudomonadati</taxon>
        <taxon>Bacteroidota</taxon>
        <taxon>Saprospiria</taxon>
        <taxon>Saprospirales</taxon>
        <taxon>Lewinellaceae</taxon>
        <taxon>Neolewinella</taxon>
    </lineage>
</organism>
<keyword evidence="2" id="KW-1185">Reference proteome</keyword>
<dbReference type="CDD" id="cd20691">
    <property type="entry name" value="CdiI_EC536-like"/>
    <property type="match status" value="1"/>
</dbReference>
<accession>A0A840EBI3</accession>
<protein>
    <submittedName>
        <fullName evidence="1">Uncharacterized protein</fullName>
    </submittedName>
</protein>
<sequence length="141" mass="15889">MKKADSGKYSIEELSGERWKFDGDFPSSLISRCYEYRKVPLNQLSADHLRLLVSQGIGLEYVMPFVLVQLKENPIVEGSYYPGDLLLAVGTVDSGYWKKNPGQLQIIISIVQNQSTAISKELSSNRVEQILTKLQEFSSND</sequence>
<dbReference type="InterPro" id="IPR040547">
    <property type="entry name" value="CdiI"/>
</dbReference>
<evidence type="ECO:0000313" key="1">
    <source>
        <dbReference type="EMBL" id="MBB4080807.1"/>
    </source>
</evidence>
<evidence type="ECO:0000313" key="2">
    <source>
        <dbReference type="Proteomes" id="UP000576209"/>
    </source>
</evidence>
<dbReference type="Proteomes" id="UP000576209">
    <property type="component" value="Unassembled WGS sequence"/>
</dbReference>
<reference evidence="1 2" key="1">
    <citation type="submission" date="2020-08" db="EMBL/GenBank/DDBJ databases">
        <title>Genomic Encyclopedia of Type Strains, Phase IV (KMG-IV): sequencing the most valuable type-strain genomes for metagenomic binning, comparative biology and taxonomic classification.</title>
        <authorList>
            <person name="Goeker M."/>
        </authorList>
    </citation>
    <scope>NUCLEOTIDE SEQUENCE [LARGE SCALE GENOMIC DNA]</scope>
    <source>
        <strain evidence="1 2">DSM 105137</strain>
    </source>
</reference>
<gene>
    <name evidence="1" type="ORF">GGR28_003442</name>
</gene>
<dbReference type="EMBL" id="JACIFF010000009">
    <property type="protein sequence ID" value="MBB4080807.1"/>
    <property type="molecule type" value="Genomic_DNA"/>
</dbReference>
<dbReference type="AlphaFoldDB" id="A0A840EBI3"/>
<dbReference type="RefSeq" id="WP_183497026.1">
    <property type="nucleotide sequence ID" value="NZ_JACIFF010000009.1"/>
</dbReference>
<dbReference type="Pfam" id="PF18616">
    <property type="entry name" value="CdiI_3"/>
    <property type="match status" value="1"/>
</dbReference>
<name>A0A840EBI3_9BACT</name>